<sequence>MLANFLIGLREGLEAALVVGILVAYAVKIDRRDVIPRIWAGVALAVAVALALGAVLTFGAYGLSFEAQELIGGILSIIAAGFVTWMIFWMLRTSRRLVGQLRDDLDRHLDGAGWGLVLVAFLAVGREGIETALFIWAAVQSTGETTLPLLGATFGLAVASLLGYLVYRGVVAFNVSRFFAWTGALLIIVAAGVLAYGVHDLQEAGVLPGLYNLAFDVSGTIPPSSWYGTLLKGTVNFSPATTWLEAGVWLAYVVPVLTVFVVQARRGRRPAVSAAPPTDPTTAHTAHTAETQGAR</sequence>
<feature type="transmembrane region" description="Helical" evidence="7">
    <location>
        <begin position="6"/>
        <end position="27"/>
    </location>
</feature>
<feature type="transmembrane region" description="Helical" evidence="7">
    <location>
        <begin position="178"/>
        <end position="198"/>
    </location>
</feature>
<accession>A0A7L5AH99</accession>
<organism evidence="8 9">
    <name type="scientific">Marisediminicola antarctica</name>
    <dbReference type="NCBI Taxonomy" id="674079"/>
    <lineage>
        <taxon>Bacteria</taxon>
        <taxon>Bacillati</taxon>
        <taxon>Actinomycetota</taxon>
        <taxon>Actinomycetes</taxon>
        <taxon>Micrococcales</taxon>
        <taxon>Microbacteriaceae</taxon>
        <taxon>Marisediminicola</taxon>
    </lineage>
</organism>
<evidence type="ECO:0000256" key="5">
    <source>
        <dbReference type="ARBA" id="ARBA00023136"/>
    </source>
</evidence>
<dbReference type="GO" id="GO:0033573">
    <property type="term" value="C:high-affinity iron permease complex"/>
    <property type="evidence" value="ECO:0007669"/>
    <property type="project" value="InterPro"/>
</dbReference>
<feature type="transmembrane region" description="Helical" evidence="7">
    <location>
        <begin position="145"/>
        <end position="166"/>
    </location>
</feature>
<dbReference type="EMBL" id="CP017146">
    <property type="protein sequence ID" value="QHO69406.1"/>
    <property type="molecule type" value="Genomic_DNA"/>
</dbReference>
<keyword evidence="9" id="KW-1185">Reference proteome</keyword>
<keyword evidence="4 7" id="KW-1133">Transmembrane helix</keyword>
<evidence type="ECO:0000256" key="2">
    <source>
        <dbReference type="ARBA" id="ARBA00008333"/>
    </source>
</evidence>
<feature type="transmembrane region" description="Helical" evidence="7">
    <location>
        <begin position="246"/>
        <end position="264"/>
    </location>
</feature>
<dbReference type="NCBIfam" id="NF041756">
    <property type="entry name" value="EfeU"/>
    <property type="match status" value="1"/>
</dbReference>
<feature type="transmembrane region" description="Helical" evidence="7">
    <location>
        <begin position="112"/>
        <end position="139"/>
    </location>
</feature>
<dbReference type="PANTHER" id="PTHR31632">
    <property type="entry name" value="IRON TRANSPORTER FTH1"/>
    <property type="match status" value="1"/>
</dbReference>
<comment type="similarity">
    <text evidence="2">Belongs to the oxidase-dependent Fe transporter (OFeT) (TC 9.A.10.1) family.</text>
</comment>
<dbReference type="RefSeq" id="WP_161885768.1">
    <property type="nucleotide sequence ID" value="NZ_CP017146.1"/>
</dbReference>
<dbReference type="PANTHER" id="PTHR31632:SF2">
    <property type="entry name" value="PLASMA MEMBRANE IRON PERMEASE"/>
    <property type="match status" value="1"/>
</dbReference>
<dbReference type="AlphaFoldDB" id="A0A7L5AH99"/>
<evidence type="ECO:0000256" key="4">
    <source>
        <dbReference type="ARBA" id="ARBA00022989"/>
    </source>
</evidence>
<evidence type="ECO:0000256" key="6">
    <source>
        <dbReference type="SAM" id="MobiDB-lite"/>
    </source>
</evidence>
<dbReference type="OrthoDB" id="7260758at2"/>
<reference evidence="8 9" key="1">
    <citation type="submission" date="2016-09" db="EMBL/GenBank/DDBJ databases">
        <title>Complete genome sequence of microbes from the polar regions.</title>
        <authorList>
            <person name="Liao L."/>
            <person name="Chen B."/>
        </authorList>
    </citation>
    <scope>NUCLEOTIDE SEQUENCE [LARGE SCALE GENOMIC DNA]</scope>
    <source>
        <strain evidence="8 9">ZS314</strain>
    </source>
</reference>
<evidence type="ECO:0000313" key="9">
    <source>
        <dbReference type="Proteomes" id="UP000464507"/>
    </source>
</evidence>
<feature type="transmembrane region" description="Helical" evidence="7">
    <location>
        <begin position="39"/>
        <end position="64"/>
    </location>
</feature>
<feature type="region of interest" description="Disordered" evidence="6">
    <location>
        <begin position="271"/>
        <end position="295"/>
    </location>
</feature>
<keyword evidence="5 7" id="KW-0472">Membrane</keyword>
<dbReference type="GO" id="GO:0015093">
    <property type="term" value="F:ferrous iron transmembrane transporter activity"/>
    <property type="evidence" value="ECO:0007669"/>
    <property type="project" value="TreeGrafter"/>
</dbReference>
<proteinExistence type="inferred from homology"/>
<gene>
    <name evidence="8" type="ORF">BHD05_06855</name>
</gene>
<dbReference type="Proteomes" id="UP000464507">
    <property type="component" value="Chromosome"/>
</dbReference>
<evidence type="ECO:0000256" key="1">
    <source>
        <dbReference type="ARBA" id="ARBA00004141"/>
    </source>
</evidence>
<dbReference type="KEGG" id="mant:BHD05_06855"/>
<keyword evidence="3 7" id="KW-0812">Transmembrane</keyword>
<evidence type="ECO:0000313" key="8">
    <source>
        <dbReference type="EMBL" id="QHO69406.1"/>
    </source>
</evidence>
<name>A0A7L5AH99_9MICO</name>
<dbReference type="InterPro" id="IPR004923">
    <property type="entry name" value="FTR1/Fip1/EfeU"/>
</dbReference>
<feature type="transmembrane region" description="Helical" evidence="7">
    <location>
        <begin position="70"/>
        <end position="91"/>
    </location>
</feature>
<protein>
    <submittedName>
        <fullName evidence="8">High-affinity Fe2+/Pb2+ permease</fullName>
    </submittedName>
</protein>
<evidence type="ECO:0000256" key="7">
    <source>
        <dbReference type="SAM" id="Phobius"/>
    </source>
</evidence>
<dbReference type="Pfam" id="PF03239">
    <property type="entry name" value="FTR1"/>
    <property type="match status" value="1"/>
</dbReference>
<evidence type="ECO:0000256" key="3">
    <source>
        <dbReference type="ARBA" id="ARBA00022692"/>
    </source>
</evidence>
<comment type="subcellular location">
    <subcellularLocation>
        <location evidence="1">Membrane</location>
        <topology evidence="1">Multi-pass membrane protein</topology>
    </subcellularLocation>
</comment>